<reference evidence="1" key="1">
    <citation type="submission" date="2022-11" db="EMBL/GenBank/DDBJ databases">
        <title>Genome Sequence of Nemania bipapillata.</title>
        <authorList>
            <person name="Buettner E."/>
        </authorList>
    </citation>
    <scope>NUCLEOTIDE SEQUENCE</scope>
    <source>
        <strain evidence="1">CP14</strain>
    </source>
</reference>
<gene>
    <name evidence="1" type="ORF">ONZ43_g874</name>
</gene>
<comment type="caution">
    <text evidence="1">The sequence shown here is derived from an EMBL/GenBank/DDBJ whole genome shotgun (WGS) entry which is preliminary data.</text>
</comment>
<protein>
    <submittedName>
        <fullName evidence="1">Uncharacterized protein</fullName>
    </submittedName>
</protein>
<organism evidence="1 2">
    <name type="scientific">Nemania bipapillata</name>
    <dbReference type="NCBI Taxonomy" id="110536"/>
    <lineage>
        <taxon>Eukaryota</taxon>
        <taxon>Fungi</taxon>
        <taxon>Dikarya</taxon>
        <taxon>Ascomycota</taxon>
        <taxon>Pezizomycotina</taxon>
        <taxon>Sordariomycetes</taxon>
        <taxon>Xylariomycetidae</taxon>
        <taxon>Xylariales</taxon>
        <taxon>Xylariaceae</taxon>
        <taxon>Nemania</taxon>
    </lineage>
</organism>
<dbReference type="EMBL" id="JAPESX010000127">
    <property type="protein sequence ID" value="KAJ8123090.1"/>
    <property type="molecule type" value="Genomic_DNA"/>
</dbReference>
<accession>A0ACC2J6N2</accession>
<evidence type="ECO:0000313" key="1">
    <source>
        <dbReference type="EMBL" id="KAJ8123090.1"/>
    </source>
</evidence>
<name>A0ACC2J6N2_9PEZI</name>
<keyword evidence="2" id="KW-1185">Reference proteome</keyword>
<evidence type="ECO:0000313" key="2">
    <source>
        <dbReference type="Proteomes" id="UP001153334"/>
    </source>
</evidence>
<sequence length="256" mass="27891">MASSSTKPTILLIQGSFQLPEVYGKLVTALEAKGYPVVHPVLPTLSGQDKPDFASKDLSTDATAVQTELKRLVEHERRHVVVLMHSYGGLVGSEATLDEFTRASRAALSLPGGVIHMFYFAAFILAEGQTVLSAFGESPNNDIKPDGRFTMKNSAQVIYSDLPAEEAKYWESKIIDQSYAVQTTKLTRGPQKKCPSTYVLCKNDQGPPPQFQEMWAEAAGSKLIKIDSGHSPMLSRTEELVGLIDVAAKEAMESLS</sequence>
<proteinExistence type="predicted"/>
<dbReference type="Proteomes" id="UP001153334">
    <property type="component" value="Unassembled WGS sequence"/>
</dbReference>